<dbReference type="InterPro" id="IPR006620">
    <property type="entry name" value="Pro_4_hyd_alph"/>
</dbReference>
<keyword evidence="8" id="KW-0325">Glycoprotein</keyword>
<evidence type="ECO:0000256" key="4">
    <source>
        <dbReference type="ARBA" id="ARBA00022896"/>
    </source>
</evidence>
<dbReference type="PROSITE" id="PS51471">
    <property type="entry name" value="FE2OG_OXY"/>
    <property type="match status" value="1"/>
</dbReference>
<dbReference type="InterPro" id="IPR011990">
    <property type="entry name" value="TPR-like_helical_dom_sf"/>
</dbReference>
<dbReference type="SMART" id="SM00702">
    <property type="entry name" value="P4Hc"/>
    <property type="match status" value="1"/>
</dbReference>
<dbReference type="InterPro" id="IPR005123">
    <property type="entry name" value="Oxoglu/Fe-dep_dioxygenase_dom"/>
</dbReference>
<evidence type="ECO:0000256" key="2">
    <source>
        <dbReference type="ARBA" id="ARBA00022723"/>
    </source>
</evidence>
<dbReference type="PANTHER" id="PTHR10869">
    <property type="entry name" value="PROLYL 4-HYDROXYLASE ALPHA SUBUNIT"/>
    <property type="match status" value="1"/>
</dbReference>
<dbReference type="InterPro" id="IPR006597">
    <property type="entry name" value="Sel1-like"/>
</dbReference>
<dbReference type="InterPro" id="IPR045054">
    <property type="entry name" value="P4HA-like"/>
</dbReference>
<reference evidence="10 11" key="1">
    <citation type="submission" date="2022-05" db="EMBL/GenBank/DDBJ databases">
        <authorList>
            <person name="Jo J.-H."/>
            <person name="Im W.-T."/>
        </authorList>
    </citation>
    <scope>NUCLEOTIDE SEQUENCE [LARGE SCALE GENOMIC DNA]</scope>
    <source>
        <strain evidence="10 11">NSE70-1</strain>
    </source>
</reference>
<keyword evidence="4" id="KW-0847">Vitamin C</keyword>
<evidence type="ECO:0000256" key="3">
    <source>
        <dbReference type="ARBA" id="ARBA00022824"/>
    </source>
</evidence>
<evidence type="ECO:0000256" key="8">
    <source>
        <dbReference type="ARBA" id="ARBA00023180"/>
    </source>
</evidence>
<comment type="caution">
    <text evidence="10">The sequence shown here is derived from an EMBL/GenBank/DDBJ whole genome shotgun (WGS) entry which is preliminary data.</text>
</comment>
<keyword evidence="7" id="KW-0408">Iron</keyword>
<dbReference type="EMBL" id="JAMGBA010000001">
    <property type="protein sequence ID" value="MCL6697836.1"/>
    <property type="molecule type" value="Genomic_DNA"/>
</dbReference>
<dbReference type="SMART" id="SM00671">
    <property type="entry name" value="SEL1"/>
    <property type="match status" value="1"/>
</dbReference>
<evidence type="ECO:0000256" key="1">
    <source>
        <dbReference type="ARBA" id="ARBA00001961"/>
    </source>
</evidence>
<dbReference type="Gene3D" id="1.25.40.10">
    <property type="entry name" value="Tetratricopeptide repeat domain"/>
    <property type="match status" value="1"/>
</dbReference>
<keyword evidence="11" id="KW-1185">Reference proteome</keyword>
<dbReference type="PANTHER" id="PTHR10869:SF246">
    <property type="entry name" value="TRANSMEMBRANE PROLYL 4-HYDROXYLASE"/>
    <property type="match status" value="1"/>
</dbReference>
<gene>
    <name evidence="10" type="ORF">LZ496_03430</name>
</gene>
<dbReference type="Pfam" id="PF13640">
    <property type="entry name" value="2OG-FeII_Oxy_3"/>
    <property type="match status" value="1"/>
</dbReference>
<proteinExistence type="predicted"/>
<evidence type="ECO:0000313" key="11">
    <source>
        <dbReference type="Proteomes" id="UP001203410"/>
    </source>
</evidence>
<evidence type="ECO:0000256" key="7">
    <source>
        <dbReference type="ARBA" id="ARBA00023004"/>
    </source>
</evidence>
<evidence type="ECO:0000256" key="6">
    <source>
        <dbReference type="ARBA" id="ARBA00023002"/>
    </source>
</evidence>
<evidence type="ECO:0000256" key="5">
    <source>
        <dbReference type="ARBA" id="ARBA00022964"/>
    </source>
</evidence>
<keyword evidence="2" id="KW-0479">Metal-binding</keyword>
<dbReference type="InterPro" id="IPR044862">
    <property type="entry name" value="Pro_4_hyd_alph_FE2OG_OXY"/>
</dbReference>
<evidence type="ECO:0000313" key="10">
    <source>
        <dbReference type="EMBL" id="MCL6697836.1"/>
    </source>
</evidence>
<keyword evidence="5" id="KW-0223">Dioxygenase</keyword>
<dbReference type="SUPFAM" id="SSF81901">
    <property type="entry name" value="HCP-like"/>
    <property type="match status" value="1"/>
</dbReference>
<sequence length="319" mass="35165">MARHPMLNQAIALSNAGRNAEAVQLIRQVAATGNAEALGVLAEMTWRGGLVAQDPKQARRFFEQGAARGHGKSNLVVTNLLASGVAGNRNWRQSMERLRTEARQVPARRKALSLIEAMDLDPEGDPNAVPGGKKLSDDPEVVHFEQLLTPAECRYLMEATGDQFEPSMVYDSNRQLVRDEIRTSDGSTIHWLIEDPAVVALNRRIAAVSGSHYEGGEALALLRYSPGQEYRPHFDFVEGAENRRILTALIYLNDDYEGGETEFVRTGLKVKGRTGDVLLFRNDGAGTGPNPNSEHAGLPVTRGAKYLATRWIREGRWIP</sequence>
<dbReference type="Proteomes" id="UP001203410">
    <property type="component" value="Unassembled WGS sequence"/>
</dbReference>
<keyword evidence="3" id="KW-0256">Endoplasmic reticulum</keyword>
<evidence type="ECO:0000259" key="9">
    <source>
        <dbReference type="PROSITE" id="PS51471"/>
    </source>
</evidence>
<accession>A0ABT0RSD2</accession>
<dbReference type="RefSeq" id="WP_249903184.1">
    <property type="nucleotide sequence ID" value="NZ_JAMGBA010000001.1"/>
</dbReference>
<protein>
    <submittedName>
        <fullName evidence="10">2OG-Fe(II) oxygenase</fullName>
    </submittedName>
</protein>
<name>A0ABT0RSD2_9SPHN</name>
<keyword evidence="6" id="KW-0560">Oxidoreductase</keyword>
<feature type="domain" description="Fe2OG dioxygenase" evidence="9">
    <location>
        <begin position="215"/>
        <end position="314"/>
    </location>
</feature>
<dbReference type="Gene3D" id="2.60.120.620">
    <property type="entry name" value="q2cbj1_9rhob like domain"/>
    <property type="match status" value="1"/>
</dbReference>
<organism evidence="10 11">
    <name type="scientific">Sphingomonas caseinilyticus</name>
    <dbReference type="NCBI Taxonomy" id="2908205"/>
    <lineage>
        <taxon>Bacteria</taxon>
        <taxon>Pseudomonadati</taxon>
        <taxon>Pseudomonadota</taxon>
        <taxon>Alphaproteobacteria</taxon>
        <taxon>Sphingomonadales</taxon>
        <taxon>Sphingomonadaceae</taxon>
        <taxon>Sphingomonas</taxon>
    </lineage>
</organism>
<comment type="cofactor">
    <cofactor evidence="1">
        <name>L-ascorbate</name>
        <dbReference type="ChEBI" id="CHEBI:38290"/>
    </cofactor>
</comment>